<reference evidence="2 3" key="1">
    <citation type="journal article" date="2018" name="Nat. Ecol. Evol.">
        <title>Pezizomycetes genomes reveal the molecular basis of ectomycorrhizal truffle lifestyle.</title>
        <authorList>
            <person name="Murat C."/>
            <person name="Payen T."/>
            <person name="Noel B."/>
            <person name="Kuo A."/>
            <person name="Morin E."/>
            <person name="Chen J."/>
            <person name="Kohler A."/>
            <person name="Krizsan K."/>
            <person name="Balestrini R."/>
            <person name="Da Silva C."/>
            <person name="Montanini B."/>
            <person name="Hainaut M."/>
            <person name="Levati E."/>
            <person name="Barry K.W."/>
            <person name="Belfiori B."/>
            <person name="Cichocki N."/>
            <person name="Clum A."/>
            <person name="Dockter R.B."/>
            <person name="Fauchery L."/>
            <person name="Guy J."/>
            <person name="Iotti M."/>
            <person name="Le Tacon F."/>
            <person name="Lindquist E.A."/>
            <person name="Lipzen A."/>
            <person name="Malagnac F."/>
            <person name="Mello A."/>
            <person name="Molinier V."/>
            <person name="Miyauchi S."/>
            <person name="Poulain J."/>
            <person name="Riccioni C."/>
            <person name="Rubini A."/>
            <person name="Sitrit Y."/>
            <person name="Splivallo R."/>
            <person name="Traeger S."/>
            <person name="Wang M."/>
            <person name="Zifcakova L."/>
            <person name="Wipf D."/>
            <person name="Zambonelli A."/>
            <person name="Paolocci F."/>
            <person name="Nowrousian M."/>
            <person name="Ottonello S."/>
            <person name="Baldrian P."/>
            <person name="Spatafora J.W."/>
            <person name="Henrissat B."/>
            <person name="Nagy L.G."/>
            <person name="Aury J.M."/>
            <person name="Wincker P."/>
            <person name="Grigoriev I.V."/>
            <person name="Bonfante P."/>
            <person name="Martin F.M."/>
        </authorList>
    </citation>
    <scope>NUCLEOTIDE SEQUENCE [LARGE SCALE GENOMIC DNA]</scope>
    <source>
        <strain evidence="2 3">RN42</strain>
    </source>
</reference>
<feature type="compositionally biased region" description="Polar residues" evidence="1">
    <location>
        <begin position="1"/>
        <end position="15"/>
    </location>
</feature>
<proteinExistence type="predicted"/>
<accession>A0A3N4HDE7</accession>
<evidence type="ECO:0000313" key="2">
    <source>
        <dbReference type="EMBL" id="RPA72322.1"/>
    </source>
</evidence>
<sequence>MSISNSPTSTVAFTPTSTRRSSISSQISNLTLTPRAESYDSVSSPSAERPSRYREFHTIVVREIQPPSSKSGKKYEFSVDQRLKVKVAEGEEGMACDEILGYLNLLEEYQISALVEYISIIEAESSWGTGLMLRHLSAQPTTDHLSSKASTIDLELVPTSHYATCRQFYLLRPKAYQTIRTAGYDYDSEDVYSFESRDWRYEPLGKDLLGIIKVKDNGLQCLSKNNNVQIEVLNWWDKTLVVLAQFVGRISREHFSGKELFVNFASLHDDDLCLKTVEVASVGGSSVLFSDVHILPQAMLFSHLLQGETLGRNNAVASQFATFSSEGSSEAFRPMHYREPNRLRLTVNSSADRVKSDTTYAVLSGRANMLQIQLSTLPYVGYTAQNRYSIGRDERKLIKGYIGNELAVARHYGSELMLSSIRLVATTCQLWSEDKSGPAVKRDLIGLQRCILTFEEV</sequence>
<dbReference type="EMBL" id="ML119867">
    <property type="protein sequence ID" value="RPA72322.1"/>
    <property type="molecule type" value="Genomic_DNA"/>
</dbReference>
<organism evidence="2 3">
    <name type="scientific">Ascobolus immersus RN42</name>
    <dbReference type="NCBI Taxonomy" id="1160509"/>
    <lineage>
        <taxon>Eukaryota</taxon>
        <taxon>Fungi</taxon>
        <taxon>Dikarya</taxon>
        <taxon>Ascomycota</taxon>
        <taxon>Pezizomycotina</taxon>
        <taxon>Pezizomycetes</taxon>
        <taxon>Pezizales</taxon>
        <taxon>Ascobolaceae</taxon>
        <taxon>Ascobolus</taxon>
    </lineage>
</organism>
<protein>
    <submittedName>
        <fullName evidence="2">Uncharacterized protein</fullName>
    </submittedName>
</protein>
<evidence type="ECO:0000256" key="1">
    <source>
        <dbReference type="SAM" id="MobiDB-lite"/>
    </source>
</evidence>
<gene>
    <name evidence="2" type="ORF">BJ508DRAFT_367325</name>
</gene>
<dbReference type="AlphaFoldDB" id="A0A3N4HDE7"/>
<feature type="compositionally biased region" description="Low complexity" evidence="1">
    <location>
        <begin position="16"/>
        <end position="28"/>
    </location>
</feature>
<name>A0A3N4HDE7_ASCIM</name>
<keyword evidence="3" id="KW-1185">Reference proteome</keyword>
<dbReference type="Proteomes" id="UP000275078">
    <property type="component" value="Unassembled WGS sequence"/>
</dbReference>
<feature type="region of interest" description="Disordered" evidence="1">
    <location>
        <begin position="1"/>
        <end position="29"/>
    </location>
</feature>
<evidence type="ECO:0000313" key="3">
    <source>
        <dbReference type="Proteomes" id="UP000275078"/>
    </source>
</evidence>